<proteinExistence type="predicted"/>
<reference evidence="1 2" key="1">
    <citation type="submission" date="2017-11" db="EMBL/GenBank/DDBJ databases">
        <title>Comparative genomic analysis of Holospora spp., intranuclear symbionts of paramecia.</title>
        <authorList>
            <person name="Garushyants S.K."/>
            <person name="Beliavskaya A."/>
            <person name="Malko D.B."/>
            <person name="Logacheva M.D."/>
            <person name="Rautian M.S."/>
            <person name="Gelfand M.S."/>
        </authorList>
    </citation>
    <scope>NUCLEOTIDE SEQUENCE [LARGE SCALE GENOMIC DNA]</scope>
    <source>
        <strain evidence="2">02AZ16</strain>
    </source>
</reference>
<dbReference type="EMBL" id="PHHC01000078">
    <property type="protein sequence ID" value="PPE04268.1"/>
    <property type="molecule type" value="Genomic_DNA"/>
</dbReference>
<evidence type="ECO:0000313" key="1">
    <source>
        <dbReference type="EMBL" id="PPE04268.1"/>
    </source>
</evidence>
<evidence type="ECO:0000313" key="2">
    <source>
        <dbReference type="Proteomes" id="UP000239425"/>
    </source>
</evidence>
<organism evidence="1 2">
    <name type="scientific">Holospora curviuscula</name>
    <dbReference type="NCBI Taxonomy" id="1082868"/>
    <lineage>
        <taxon>Bacteria</taxon>
        <taxon>Pseudomonadati</taxon>
        <taxon>Pseudomonadota</taxon>
        <taxon>Alphaproteobacteria</taxon>
        <taxon>Holosporales</taxon>
        <taxon>Holosporaceae</taxon>
        <taxon>Holospora</taxon>
    </lineage>
</organism>
<sequence length="54" mass="6275">MKKVLSHIIDTAKQETLCPKKLLQNVDFNTTVQKNVSRFQQIHSDFIECVLNMV</sequence>
<dbReference type="Proteomes" id="UP000239425">
    <property type="component" value="Unassembled WGS sequence"/>
</dbReference>
<gene>
    <name evidence="1" type="ORF">HCUR_00459</name>
</gene>
<keyword evidence="2" id="KW-1185">Reference proteome</keyword>
<protein>
    <submittedName>
        <fullName evidence="1">Uncharacterized protein</fullName>
    </submittedName>
</protein>
<accession>A0A2S5RAD0</accession>
<name>A0A2S5RAD0_9PROT</name>
<dbReference type="AlphaFoldDB" id="A0A2S5RAD0"/>
<comment type="caution">
    <text evidence="1">The sequence shown here is derived from an EMBL/GenBank/DDBJ whole genome shotgun (WGS) entry which is preliminary data.</text>
</comment>